<dbReference type="InterPro" id="IPR007815">
    <property type="entry name" value="Emycin_Estase"/>
</dbReference>
<accession>A0AAE3H9X1</accession>
<comment type="caution">
    <text evidence="1">The sequence shown here is derived from an EMBL/GenBank/DDBJ whole genome shotgun (WGS) entry which is preliminary data.</text>
</comment>
<evidence type="ECO:0000313" key="2">
    <source>
        <dbReference type="Proteomes" id="UP001206983"/>
    </source>
</evidence>
<dbReference type="AlphaFoldDB" id="A0AAE3H9X1"/>
<keyword evidence="2" id="KW-1185">Reference proteome</keyword>
<sequence>MSDPSYIRTTLDEWVAKEAIPFSVDLPGSFSTAVDKMIASLGERMELLGLGEALHGGEDILELRNRLFQYLAEAHGYSAIAMESSFPRGFIVNEYIAGRGPACYDEVQEAGFSHGFGRLEANRELVEWMRGYNADPSHAVKLRFYGFDSPTEMMYADSPGHLLRFVLDYLASVDVAGANESRERIGQLLGPDARWENTAAAMDPTQSVGLSPAATALRIETEDLISELSERRPELISKSGESRYTEVVQYATMARKLLNYHAVMARESPDRLLRLLGIRDAMMADTLEYIVSREHGRGKVLAFAHNSHLQRGKAHMQLGPYSLAWWPAGSHLDVMFGPRYAVIGSGVGISAANGIGRPEAGTLEARLTAAPGPVRFIPTRRGQGLADRETESLPIRTGSMKNPTYFALTPGTIKDFDWLAVLDSTAYSRGGPPLQY</sequence>
<dbReference type="Gene3D" id="3.30.1870.10">
    <property type="entry name" value="EreA-like, domain 2"/>
    <property type="match status" value="1"/>
</dbReference>
<dbReference type="Gene3D" id="1.20.1440.30">
    <property type="entry name" value="Biosynthetic Protein domain"/>
    <property type="match status" value="1"/>
</dbReference>
<dbReference type="Proteomes" id="UP001206983">
    <property type="component" value="Unassembled WGS sequence"/>
</dbReference>
<gene>
    <name evidence="1" type="ORF">PV02_01580</name>
</gene>
<dbReference type="InterPro" id="IPR052036">
    <property type="entry name" value="Hydrolase/PRTase-associated"/>
</dbReference>
<dbReference type="SUPFAM" id="SSF159501">
    <property type="entry name" value="EreA/ChaN-like"/>
    <property type="match status" value="1"/>
</dbReference>
<name>A0AAE3H9X1_9EURY</name>
<dbReference type="PANTHER" id="PTHR31299">
    <property type="entry name" value="ESTERASE, PUTATIVE (AFU_ORTHOLOGUE AFUA_1G05850)-RELATED"/>
    <property type="match status" value="1"/>
</dbReference>
<dbReference type="Gene3D" id="3.40.1660.10">
    <property type="entry name" value="EreA-like (biosynthetic domain)"/>
    <property type="match status" value="1"/>
</dbReference>
<dbReference type="RefSeq" id="WP_256621627.1">
    <property type="nucleotide sequence ID" value="NZ_JTEO01000002.1"/>
</dbReference>
<protein>
    <submittedName>
        <fullName evidence="1">Erythromycin esterase</fullName>
    </submittedName>
</protein>
<dbReference type="GO" id="GO:0046677">
    <property type="term" value="P:response to antibiotic"/>
    <property type="evidence" value="ECO:0007669"/>
    <property type="project" value="InterPro"/>
</dbReference>
<dbReference type="CDD" id="cd14728">
    <property type="entry name" value="Ere-like"/>
    <property type="match status" value="1"/>
</dbReference>
<reference evidence="1 2" key="1">
    <citation type="journal article" date="2011" name="Appl. Environ. Microbiol.">
        <title>Methanogenic archaea isolated from Taiwan's Chelungpu fault.</title>
        <authorList>
            <person name="Wu S.Y."/>
            <person name="Lai M.C."/>
        </authorList>
    </citation>
    <scope>NUCLEOTIDE SEQUENCE [LARGE SCALE GENOMIC DNA]</scope>
    <source>
        <strain evidence="1 2">St545Mb</strain>
    </source>
</reference>
<dbReference type="Pfam" id="PF05139">
    <property type="entry name" value="Erythro_esteras"/>
    <property type="match status" value="1"/>
</dbReference>
<proteinExistence type="predicted"/>
<evidence type="ECO:0000313" key="1">
    <source>
        <dbReference type="EMBL" id="MCQ6961903.1"/>
    </source>
</evidence>
<dbReference type="PANTHER" id="PTHR31299:SF0">
    <property type="entry name" value="ESTERASE, PUTATIVE (AFU_ORTHOLOGUE AFUA_1G05850)-RELATED"/>
    <property type="match status" value="1"/>
</dbReference>
<organism evidence="1 2">
    <name type="scientific">Methanolobus chelungpuianus</name>
    <dbReference type="NCBI Taxonomy" id="502115"/>
    <lineage>
        <taxon>Archaea</taxon>
        <taxon>Methanobacteriati</taxon>
        <taxon>Methanobacteriota</taxon>
        <taxon>Stenosarchaea group</taxon>
        <taxon>Methanomicrobia</taxon>
        <taxon>Methanosarcinales</taxon>
        <taxon>Methanosarcinaceae</taxon>
        <taxon>Methanolobus</taxon>
    </lineage>
</organism>
<dbReference type="EMBL" id="JTEO01000002">
    <property type="protein sequence ID" value="MCQ6961903.1"/>
    <property type="molecule type" value="Genomic_DNA"/>
</dbReference>